<evidence type="ECO:0000256" key="20">
    <source>
        <dbReference type="ARBA" id="ARBA00033328"/>
    </source>
</evidence>
<evidence type="ECO:0000259" key="21">
    <source>
        <dbReference type="Pfam" id="PF04389"/>
    </source>
</evidence>
<evidence type="ECO:0000256" key="19">
    <source>
        <dbReference type="ARBA" id="ARBA00025833"/>
    </source>
</evidence>
<dbReference type="GO" id="GO:0006508">
    <property type="term" value="P:proteolysis"/>
    <property type="evidence" value="ECO:0007669"/>
    <property type="project" value="UniProtKB-KW"/>
</dbReference>
<dbReference type="GO" id="GO:0046872">
    <property type="term" value="F:metal ion binding"/>
    <property type="evidence" value="ECO:0007669"/>
    <property type="project" value="UniProtKB-KW"/>
</dbReference>
<protein>
    <recommendedName>
        <fullName evidence="5">Carboxypeptidase Q</fullName>
    </recommendedName>
    <alternativeName>
        <fullName evidence="20">Plasma glutamate carboxypeptidase</fullName>
    </alternativeName>
</protein>
<keyword evidence="10" id="KW-0732">Signal</keyword>
<keyword evidence="12" id="KW-0256">Endoplasmic reticulum</keyword>
<dbReference type="Gene3D" id="3.50.30.30">
    <property type="match status" value="1"/>
</dbReference>
<evidence type="ECO:0000256" key="15">
    <source>
        <dbReference type="ARBA" id="ARBA00023049"/>
    </source>
</evidence>
<evidence type="ECO:0000256" key="11">
    <source>
        <dbReference type="ARBA" id="ARBA00022801"/>
    </source>
</evidence>
<keyword evidence="15" id="KW-0482">Metalloprotease</keyword>
<comment type="subcellular location">
    <subcellularLocation>
        <location evidence="1">Endoplasmic reticulum</location>
    </subcellularLocation>
    <subcellularLocation>
        <location evidence="3">Golgi apparatus</location>
    </subcellularLocation>
    <subcellularLocation>
        <location evidence="2">Lysosome</location>
    </subcellularLocation>
    <subcellularLocation>
        <location evidence="4">Secreted</location>
    </subcellularLocation>
</comment>
<keyword evidence="13" id="KW-0862">Zinc</keyword>
<dbReference type="GO" id="GO:0070573">
    <property type="term" value="F:metallodipeptidase activity"/>
    <property type="evidence" value="ECO:0007669"/>
    <property type="project" value="InterPro"/>
</dbReference>
<organism evidence="22 23">
    <name type="scientific">Candidatus Fischerbacteria bacterium RBG_13_37_8</name>
    <dbReference type="NCBI Taxonomy" id="1817863"/>
    <lineage>
        <taxon>Bacteria</taxon>
        <taxon>Candidatus Fischeribacteriota</taxon>
    </lineage>
</organism>
<dbReference type="Proteomes" id="UP000178943">
    <property type="component" value="Unassembled WGS sequence"/>
</dbReference>
<comment type="subunit">
    <text evidence="19">Homodimer. The monomeric form is inactive while the homodimer is active.</text>
</comment>
<keyword evidence="9" id="KW-0479">Metal-binding</keyword>
<evidence type="ECO:0000313" key="23">
    <source>
        <dbReference type="Proteomes" id="UP000178943"/>
    </source>
</evidence>
<evidence type="ECO:0000256" key="2">
    <source>
        <dbReference type="ARBA" id="ARBA00004371"/>
    </source>
</evidence>
<comment type="caution">
    <text evidence="22">The sequence shown here is derived from an EMBL/GenBank/DDBJ whole genome shotgun (WGS) entry which is preliminary data.</text>
</comment>
<dbReference type="PANTHER" id="PTHR12053">
    <property type="entry name" value="PROTEASE FAMILY M28 PLASMA GLUTAMATE CARBOXYPEPTIDASE-RELATED"/>
    <property type="match status" value="1"/>
</dbReference>
<dbReference type="InterPro" id="IPR039866">
    <property type="entry name" value="CPQ"/>
</dbReference>
<accession>A0A1F5V565</accession>
<dbReference type="Pfam" id="PF04389">
    <property type="entry name" value="Peptidase_M28"/>
    <property type="match status" value="1"/>
</dbReference>
<evidence type="ECO:0000256" key="14">
    <source>
        <dbReference type="ARBA" id="ARBA00023034"/>
    </source>
</evidence>
<keyword evidence="8" id="KW-0645">Protease</keyword>
<feature type="domain" description="Peptidase M28" evidence="21">
    <location>
        <begin position="117"/>
        <end position="295"/>
    </location>
</feature>
<reference evidence="22 23" key="1">
    <citation type="journal article" date="2016" name="Nat. Commun.">
        <title>Thousands of microbial genomes shed light on interconnected biogeochemical processes in an aquifer system.</title>
        <authorList>
            <person name="Anantharaman K."/>
            <person name="Brown C.T."/>
            <person name="Hug L.A."/>
            <person name="Sharon I."/>
            <person name="Castelle C.J."/>
            <person name="Probst A.J."/>
            <person name="Thomas B.C."/>
            <person name="Singh A."/>
            <person name="Wilkins M.J."/>
            <person name="Karaoz U."/>
            <person name="Brodie E.L."/>
            <person name="Williams K.H."/>
            <person name="Hubbard S.S."/>
            <person name="Banfield J.F."/>
        </authorList>
    </citation>
    <scope>NUCLEOTIDE SEQUENCE [LARGE SCALE GENOMIC DNA]</scope>
</reference>
<dbReference type="GO" id="GO:0005576">
    <property type="term" value="C:extracellular region"/>
    <property type="evidence" value="ECO:0007669"/>
    <property type="project" value="UniProtKB-SubCell"/>
</dbReference>
<evidence type="ECO:0000256" key="10">
    <source>
        <dbReference type="ARBA" id="ARBA00022729"/>
    </source>
</evidence>
<dbReference type="STRING" id="1817863.A2Y62_04485"/>
<proteinExistence type="predicted"/>
<evidence type="ECO:0000313" key="22">
    <source>
        <dbReference type="EMBL" id="OGF58428.1"/>
    </source>
</evidence>
<evidence type="ECO:0000256" key="18">
    <source>
        <dbReference type="ARBA" id="ARBA00023228"/>
    </source>
</evidence>
<keyword evidence="7" id="KW-0121">Carboxypeptidase</keyword>
<dbReference type="GO" id="GO:0004180">
    <property type="term" value="F:carboxypeptidase activity"/>
    <property type="evidence" value="ECO:0007669"/>
    <property type="project" value="UniProtKB-KW"/>
</dbReference>
<keyword evidence="6" id="KW-0964">Secreted</keyword>
<evidence type="ECO:0000256" key="8">
    <source>
        <dbReference type="ARBA" id="ARBA00022670"/>
    </source>
</evidence>
<dbReference type="InterPro" id="IPR007484">
    <property type="entry name" value="Peptidase_M28"/>
</dbReference>
<evidence type="ECO:0000256" key="17">
    <source>
        <dbReference type="ARBA" id="ARBA00023180"/>
    </source>
</evidence>
<evidence type="ECO:0000256" key="13">
    <source>
        <dbReference type="ARBA" id="ARBA00022833"/>
    </source>
</evidence>
<dbReference type="PANTHER" id="PTHR12053:SF3">
    <property type="entry name" value="CARBOXYPEPTIDASE Q"/>
    <property type="match status" value="1"/>
</dbReference>
<keyword evidence="18" id="KW-0458">Lysosome</keyword>
<dbReference type="AlphaFoldDB" id="A0A1F5V565"/>
<dbReference type="SUPFAM" id="SSF53187">
    <property type="entry name" value="Zn-dependent exopeptidases"/>
    <property type="match status" value="1"/>
</dbReference>
<evidence type="ECO:0000256" key="9">
    <source>
        <dbReference type="ARBA" id="ARBA00022723"/>
    </source>
</evidence>
<evidence type="ECO:0000256" key="12">
    <source>
        <dbReference type="ARBA" id="ARBA00022824"/>
    </source>
</evidence>
<evidence type="ECO:0000256" key="16">
    <source>
        <dbReference type="ARBA" id="ARBA00023145"/>
    </source>
</evidence>
<evidence type="ECO:0000256" key="3">
    <source>
        <dbReference type="ARBA" id="ARBA00004555"/>
    </source>
</evidence>
<evidence type="ECO:0000256" key="7">
    <source>
        <dbReference type="ARBA" id="ARBA00022645"/>
    </source>
</evidence>
<keyword evidence="14" id="KW-0333">Golgi apparatus</keyword>
<dbReference type="EMBL" id="MFGW01000246">
    <property type="protein sequence ID" value="OGF58428.1"/>
    <property type="molecule type" value="Genomic_DNA"/>
</dbReference>
<keyword evidence="11" id="KW-0378">Hydrolase</keyword>
<dbReference type="GO" id="GO:0005764">
    <property type="term" value="C:lysosome"/>
    <property type="evidence" value="ECO:0007669"/>
    <property type="project" value="UniProtKB-SubCell"/>
</dbReference>
<sequence length="313" mass="34659">MKDKVKGKIVFMNKPMERTYKLTLRAYFENAGLRYRGSIEAAQLGAVAFLLRSLTTRDNDLCHTGGTARRDDADPIPAGSISTKDADLLSALLKKESNVNLFLKFNCKFLTDITSYNVIGQITGTEKPDEIIVVAGHLDSWDVSVGAHDGAGCVHSIEVLRLIKEAGLKPKRTIRAIMFMNEEWGGSGGKEYAQSENRKGETHIAAIESDLGGFMPLGFTVKANETQVASIQKWQYLFEDLGMHWIKPGWGGTDIESLEEYGTVTIGLIPDTQKYFDIHHTKIDVLEQVNPRELEFGAIAMTILSYVLAQEGI</sequence>
<gene>
    <name evidence="22" type="ORF">A2Y62_04485</name>
</gene>
<evidence type="ECO:0000256" key="1">
    <source>
        <dbReference type="ARBA" id="ARBA00004240"/>
    </source>
</evidence>
<evidence type="ECO:0000256" key="6">
    <source>
        <dbReference type="ARBA" id="ARBA00022525"/>
    </source>
</evidence>
<evidence type="ECO:0000256" key="4">
    <source>
        <dbReference type="ARBA" id="ARBA00004613"/>
    </source>
</evidence>
<dbReference type="Gene3D" id="3.40.630.10">
    <property type="entry name" value="Zn peptidases"/>
    <property type="match status" value="1"/>
</dbReference>
<name>A0A1F5V565_9BACT</name>
<evidence type="ECO:0000256" key="5">
    <source>
        <dbReference type="ARBA" id="ARBA00014116"/>
    </source>
</evidence>
<keyword evidence="16" id="KW-0865">Zymogen</keyword>
<keyword evidence="17" id="KW-0325">Glycoprotein</keyword>